<dbReference type="HOGENOM" id="CLU_1152387_0_0_1"/>
<gene>
    <name evidence="2" type="ORF">S40285_10528</name>
</gene>
<dbReference type="OMA" id="PVDECIS"/>
<dbReference type="Proteomes" id="UP000028524">
    <property type="component" value="Unassembled WGS sequence"/>
</dbReference>
<dbReference type="InParanoid" id="A0A084Q8P6"/>
<keyword evidence="3" id="KW-1185">Reference proteome</keyword>
<reference evidence="2 3" key="1">
    <citation type="journal article" date="2014" name="BMC Genomics">
        <title>Comparative genome sequencing reveals chemotype-specific gene clusters in the toxigenic black mold Stachybotrys.</title>
        <authorList>
            <person name="Semeiks J."/>
            <person name="Borek D."/>
            <person name="Otwinowski Z."/>
            <person name="Grishin N.V."/>
        </authorList>
    </citation>
    <scope>NUCLEOTIDE SEQUENCE [LARGE SCALE GENOMIC DNA]</scope>
    <source>
        <strain evidence="2 3">IBT 40285</strain>
    </source>
</reference>
<protein>
    <submittedName>
        <fullName evidence="2">Uncharacterized protein</fullName>
    </submittedName>
</protein>
<evidence type="ECO:0000313" key="2">
    <source>
        <dbReference type="EMBL" id="KFA60331.1"/>
    </source>
</evidence>
<accession>A0A084Q8P6</accession>
<dbReference type="AlphaFoldDB" id="A0A084Q8P6"/>
<sequence>METIKTAPNELTINTRLLSLMKTYPEEDCGEAISRQLTIFIEDMGFNNWIVAPASDYIRGLHDSRFDGFLIRQPILEAILYPTKQNSLALAHIAGEVKATSHIPAGGISQCAYYGTALVYARNQALSYLGRSDPINQTSAITFFTNGERLHIYAHYVTKSRRGTTQHIQHQLASIYMLHSHQEFILGYLALRNAQDYVKERAIEPKEEPIQHWIKELGVEPPIVSDAESSQGKGQEEPECI</sequence>
<feature type="region of interest" description="Disordered" evidence="1">
    <location>
        <begin position="222"/>
        <end position="241"/>
    </location>
</feature>
<name>A0A084Q8P6_STAC4</name>
<proteinExistence type="predicted"/>
<evidence type="ECO:0000256" key="1">
    <source>
        <dbReference type="SAM" id="MobiDB-lite"/>
    </source>
</evidence>
<evidence type="ECO:0000313" key="3">
    <source>
        <dbReference type="Proteomes" id="UP000028524"/>
    </source>
</evidence>
<organism evidence="2 3">
    <name type="scientific">Stachybotrys chlorohalonatus (strain IBT 40285)</name>
    <dbReference type="NCBI Taxonomy" id="1283841"/>
    <lineage>
        <taxon>Eukaryota</taxon>
        <taxon>Fungi</taxon>
        <taxon>Dikarya</taxon>
        <taxon>Ascomycota</taxon>
        <taxon>Pezizomycotina</taxon>
        <taxon>Sordariomycetes</taxon>
        <taxon>Hypocreomycetidae</taxon>
        <taxon>Hypocreales</taxon>
        <taxon>Stachybotryaceae</taxon>
        <taxon>Stachybotrys</taxon>
    </lineage>
</organism>
<dbReference type="OrthoDB" id="5424149at2759"/>
<dbReference type="STRING" id="1283841.A0A084Q8P6"/>
<dbReference type="EMBL" id="KL660935">
    <property type="protein sequence ID" value="KFA60331.1"/>
    <property type="molecule type" value="Genomic_DNA"/>
</dbReference>